<evidence type="ECO:0000313" key="1">
    <source>
        <dbReference type="EMBL" id="OWW18629.1"/>
    </source>
</evidence>
<organism evidence="1 2">
    <name type="scientific">Noviherbaspirillum denitrificans</name>
    <dbReference type="NCBI Taxonomy" id="1968433"/>
    <lineage>
        <taxon>Bacteria</taxon>
        <taxon>Pseudomonadati</taxon>
        <taxon>Pseudomonadota</taxon>
        <taxon>Betaproteobacteria</taxon>
        <taxon>Burkholderiales</taxon>
        <taxon>Oxalobacteraceae</taxon>
        <taxon>Noviherbaspirillum</taxon>
    </lineage>
</organism>
<sequence>MTKRRQPIPVFHPERHRLHPGEPGAGCVSIGGSFALEHHDEIIDLVRRFEERENADYPAKRIVSVRTSADNLLINTNDVRLARAIAETLHKTYQGELRFHFDDADCQMRVHWQR</sequence>
<gene>
    <name evidence="1" type="ORF">AYR66_03305</name>
</gene>
<dbReference type="EMBL" id="LSTO01000002">
    <property type="protein sequence ID" value="OWW18629.1"/>
    <property type="molecule type" value="Genomic_DNA"/>
</dbReference>
<dbReference type="AlphaFoldDB" id="A0A254T7K1"/>
<evidence type="ECO:0000313" key="2">
    <source>
        <dbReference type="Proteomes" id="UP000197535"/>
    </source>
</evidence>
<dbReference type="RefSeq" id="WP_088710036.1">
    <property type="nucleotide sequence ID" value="NZ_LSTO01000002.1"/>
</dbReference>
<accession>A0A254T7K1</accession>
<comment type="caution">
    <text evidence="1">The sequence shown here is derived from an EMBL/GenBank/DDBJ whole genome shotgun (WGS) entry which is preliminary data.</text>
</comment>
<keyword evidence="2" id="KW-1185">Reference proteome</keyword>
<proteinExistence type="predicted"/>
<protein>
    <submittedName>
        <fullName evidence="1">Uncharacterized protein</fullName>
    </submittedName>
</protein>
<dbReference type="Proteomes" id="UP000197535">
    <property type="component" value="Unassembled WGS sequence"/>
</dbReference>
<reference evidence="1 2" key="1">
    <citation type="submission" date="2016-02" db="EMBL/GenBank/DDBJ databases">
        <authorList>
            <person name="Wen L."/>
            <person name="He K."/>
            <person name="Yang H."/>
        </authorList>
    </citation>
    <scope>NUCLEOTIDE SEQUENCE [LARGE SCALE GENOMIC DNA]</scope>
    <source>
        <strain evidence="1 2">TSA40</strain>
    </source>
</reference>
<name>A0A254T7K1_9BURK</name>
<dbReference type="OrthoDB" id="9785278at2"/>